<dbReference type="GeneID" id="27438785"/>
<sequence length="52" mass="6506">MPQMAPILWLPMFFFFILFLYIFIIMNYFIKPFNKIQAITYNPNYTFKSWKL</sequence>
<feature type="transmembrane region" description="Helical" evidence="1">
    <location>
        <begin position="6"/>
        <end position="30"/>
    </location>
</feature>
<keyword evidence="2" id="KW-0496">Mitochondrion</keyword>
<dbReference type="RefSeq" id="YP_009251045.1">
    <property type="nucleotide sequence ID" value="NC_030048.1"/>
</dbReference>
<geneLocation type="mitochondrion" evidence="2"/>
<gene>
    <name evidence="2" type="primary">ATP8</name>
</gene>
<evidence type="ECO:0000313" key="2">
    <source>
        <dbReference type="EMBL" id="AMY96236.1"/>
    </source>
</evidence>
<accession>A0A161GPD5</accession>
<keyword evidence="1" id="KW-0812">Transmembrane</keyword>
<protein>
    <submittedName>
        <fullName evidence="2">ATP synthase F0 subunit 8</fullName>
    </submittedName>
</protein>
<dbReference type="EMBL" id="KU343211">
    <property type="protein sequence ID" value="AMY96236.1"/>
    <property type="molecule type" value="Genomic_DNA"/>
</dbReference>
<dbReference type="AlphaFoldDB" id="A0A161GPD5"/>
<organism evidence="2">
    <name type="scientific">Macrophthalmus japonicus</name>
    <dbReference type="NCBI Taxonomy" id="138195"/>
    <lineage>
        <taxon>Eukaryota</taxon>
        <taxon>Metazoa</taxon>
        <taxon>Ecdysozoa</taxon>
        <taxon>Arthropoda</taxon>
        <taxon>Crustacea</taxon>
        <taxon>Multicrustacea</taxon>
        <taxon>Malacostraca</taxon>
        <taxon>Eumalacostraca</taxon>
        <taxon>Eucarida</taxon>
        <taxon>Decapoda</taxon>
        <taxon>Pleocyemata</taxon>
        <taxon>Brachyura</taxon>
        <taxon>Eubrachyura</taxon>
        <taxon>Ocypodoidea</taxon>
        <taxon>Macrophthalmidae</taxon>
        <taxon>Macrophthalminae</taxon>
        <taxon>Macrophthalmus</taxon>
    </lineage>
</organism>
<proteinExistence type="predicted"/>
<keyword evidence="1" id="KW-1133">Transmembrane helix</keyword>
<evidence type="ECO:0000256" key="1">
    <source>
        <dbReference type="SAM" id="Phobius"/>
    </source>
</evidence>
<dbReference type="CTD" id="4509"/>
<reference evidence="2" key="1">
    <citation type="submission" date="2015-12" db="EMBL/GenBank/DDBJ databases">
        <title>Macrophthalmus japonicus mitochondrial DNA.</title>
        <authorList>
            <person name="Park Y.J."/>
            <person name="Park C.E."/>
            <person name="Lee S.H."/>
            <person name="Ko H.S."/>
            <person name="Shin J.H."/>
        </authorList>
    </citation>
    <scope>NUCLEOTIDE SEQUENCE</scope>
</reference>
<name>A0A161GPD5_9EUCA</name>
<keyword evidence="1" id="KW-0472">Membrane</keyword>